<dbReference type="AlphaFoldDB" id="F0WYU1"/>
<dbReference type="GO" id="GO:0034472">
    <property type="term" value="P:snRNA 3'-end processing"/>
    <property type="evidence" value="ECO:0007669"/>
    <property type="project" value="TreeGrafter"/>
</dbReference>
<evidence type="ECO:0000313" key="1">
    <source>
        <dbReference type="EMBL" id="CCA26650.1"/>
    </source>
</evidence>
<organism evidence="1">
    <name type="scientific">Albugo laibachii Nc14</name>
    <dbReference type="NCBI Taxonomy" id="890382"/>
    <lineage>
        <taxon>Eukaryota</taxon>
        <taxon>Sar</taxon>
        <taxon>Stramenopiles</taxon>
        <taxon>Oomycota</taxon>
        <taxon>Peronosporomycetes</taxon>
        <taxon>Albuginales</taxon>
        <taxon>Albuginaceae</taxon>
        <taxon>Albugo</taxon>
    </lineage>
</organism>
<accession>F0WYU1</accession>
<dbReference type="PANTHER" id="PTHR31697">
    <property type="entry name" value="INTEGRATOR COMPLEX SUBUNIT 5"/>
    <property type="match status" value="1"/>
</dbReference>
<gene>
    <name evidence="1" type="primary">AlNc14C399G11351</name>
    <name evidence="1" type="ORF">ALNC14_127940</name>
</gene>
<proteinExistence type="predicted"/>
<dbReference type="InterPro" id="IPR040316">
    <property type="entry name" value="INTS5"/>
</dbReference>
<dbReference type="GO" id="GO:0032039">
    <property type="term" value="C:integrator complex"/>
    <property type="evidence" value="ECO:0007669"/>
    <property type="project" value="InterPro"/>
</dbReference>
<dbReference type="PANTHER" id="PTHR31697:SF2">
    <property type="entry name" value="INTEGRATOR COMPLEX SUBUNIT 5"/>
    <property type="match status" value="1"/>
</dbReference>
<dbReference type="EMBL" id="FR824442">
    <property type="protein sequence ID" value="CCA26650.1"/>
    <property type="molecule type" value="Genomic_DNA"/>
</dbReference>
<dbReference type="HOGENOM" id="CLU_269963_0_0_1"/>
<reference evidence="1" key="1">
    <citation type="journal article" date="2011" name="PLoS Biol.">
        <title>Gene gain and loss during evolution of obligate parasitism in the white rust pathogen of Arabidopsis thaliana.</title>
        <authorList>
            <person name="Kemen E."/>
            <person name="Gardiner A."/>
            <person name="Schultz-Larsen T."/>
            <person name="Kemen A.C."/>
            <person name="Balmuth A.L."/>
            <person name="Robert-Seilaniantz A."/>
            <person name="Bailey K."/>
            <person name="Holub E."/>
            <person name="Studholme D.J."/>
            <person name="Maclean D."/>
            <person name="Jones J.D."/>
        </authorList>
    </citation>
    <scope>NUCLEOTIDE SEQUENCE</scope>
</reference>
<name>F0WYU1_9STRA</name>
<reference evidence="1" key="2">
    <citation type="submission" date="2011-02" db="EMBL/GenBank/DDBJ databases">
        <authorList>
            <person name="MacLean D."/>
        </authorList>
    </citation>
    <scope>NUCLEOTIDE SEQUENCE</scope>
</reference>
<protein>
    <submittedName>
        <fullName evidence="1">Uncharacterized protein AlNc14C399G11351</fullName>
    </submittedName>
</protein>
<sequence>MDDREIHSTMSQEQENKSCRGIFSMSSILSSNDAVSSDECSYVSRDNRSIVQESVNKGHEISVNKLVTKQENRSVCPQRVDFDEFSPRTWENPELDQLQADFYQNLRSYLLLGYGSSEISLCTSTVAQKKSKKAKVSRQKQLSAAQIKEKHEIGMLMLLECKTLLINNCILIQERKNLLDAKLVGMDECIQLLCERSEFSVSVMHNMTTLCTDLLSWMDSHDCIQQYLVICKGESGEVIDYDSTINCVKKHDVYGRLVSILDRLCSYCYSQEMRATLWLQVLQWIHPTFANLSSTTTTNGDRWCWIFGVFGDRYVALLMQFLFERAITLEQNVFLDEKEILVSLLQYLSQKHSLQAMSLMNQMVHRLADPSSAYFGKSLWRSALLRLIDFSLQVPGILLAIDGQIEWVVSIEVVSAIFTKHMTMVSSRNDESSSTLAFEDSLSSQLLKVYKSSQLQSSSIQFLELLDRLINHGNNELAQCAAAFHARLAEEFSESATRHTDRENLILLSNLSPSIPLMCKNMMDSRQQDGSFASVWNVWLEALSESSRTLMLEIVIELARQEIFYAGFKGRIPSASVTIPEVIKRTQESDQKKCVAFPWDPICWSEFIKRLARQCREQYHAFLVYLSATLKTISTPGKFRRIFSLIRVTLNCRSHCVDATQMIESLHEAKQDCIIQRELEVVWTYSNEWLDCCGRMFWEHMLDFACSRQNGVVTLGLELLQKLPIPPFHDSARRYRGIYRLFTAFKRQLGLRAYDNKYPVCSRETLRNLDLIRKCQMRIFHTENSESGSKSCAFTTYVEMWMNHVFSAKSTCYFPTSFSDDGASNIDEIDYERTISTKCTSYPVRTTMPAAHIGDSSFVNLVASQRCAMIALHTLQTHICKGFFVLSTRQLEMNVTKLFDSLLERFLPCCGIPSDDVYKEKLPNRSHFDVDIRMEQWLHHCPTLLPLVRLMVDIDRKLDLSQSLRLLPLLKSALVVLMGYWNSLKGTTEIDQPKIPPYMKPKHQLYLTYQLVEILRWTKWFPASMVQQTQYLLPFLTPLDIRSVLLSFWTYLANYPPSDLKVEVSSLSSSSKANWVTSDPFDESSDLHPLARISDLDRSFYLVPIRRALDGNIQKIRTRYAYFKCSDNSSDKEVEKLQDSYESFERTVCTALNNKDR</sequence>